<gene>
    <name evidence="2" type="ORF">R1sor_010623</name>
</gene>
<proteinExistence type="predicted"/>
<dbReference type="EMBL" id="JBJQOH010000002">
    <property type="protein sequence ID" value="KAL3696547.1"/>
    <property type="molecule type" value="Genomic_DNA"/>
</dbReference>
<reference evidence="2 3" key="1">
    <citation type="submission" date="2024-09" db="EMBL/GenBank/DDBJ databases">
        <title>Chromosome-scale assembly of Riccia sorocarpa.</title>
        <authorList>
            <person name="Paukszto L."/>
        </authorList>
    </citation>
    <scope>NUCLEOTIDE SEQUENCE [LARGE SCALE GENOMIC DNA]</scope>
    <source>
        <strain evidence="2">LP-2024</strain>
        <tissue evidence="2">Aerial parts of the thallus</tissue>
    </source>
</reference>
<protein>
    <submittedName>
        <fullName evidence="2">Uncharacterized protein</fullName>
    </submittedName>
</protein>
<evidence type="ECO:0000313" key="3">
    <source>
        <dbReference type="Proteomes" id="UP001633002"/>
    </source>
</evidence>
<comment type="caution">
    <text evidence="2">The sequence shown here is derived from an EMBL/GenBank/DDBJ whole genome shotgun (WGS) entry which is preliminary data.</text>
</comment>
<sequence>MLLVIIWQTIQHILERRAAHVIQDSQVSPSQGAVETQPIQQIDTLTGSDDERRVIQSGLKLQPSRRE</sequence>
<keyword evidence="3" id="KW-1185">Reference proteome</keyword>
<dbReference type="AlphaFoldDB" id="A0ABD3I1A7"/>
<organism evidence="2 3">
    <name type="scientific">Riccia sorocarpa</name>
    <dbReference type="NCBI Taxonomy" id="122646"/>
    <lineage>
        <taxon>Eukaryota</taxon>
        <taxon>Viridiplantae</taxon>
        <taxon>Streptophyta</taxon>
        <taxon>Embryophyta</taxon>
        <taxon>Marchantiophyta</taxon>
        <taxon>Marchantiopsida</taxon>
        <taxon>Marchantiidae</taxon>
        <taxon>Marchantiales</taxon>
        <taxon>Ricciaceae</taxon>
        <taxon>Riccia</taxon>
    </lineage>
</organism>
<evidence type="ECO:0000313" key="2">
    <source>
        <dbReference type="EMBL" id="KAL3696547.1"/>
    </source>
</evidence>
<feature type="region of interest" description="Disordered" evidence="1">
    <location>
        <begin position="25"/>
        <end position="47"/>
    </location>
</feature>
<accession>A0ABD3I1A7</accession>
<name>A0ABD3I1A7_9MARC</name>
<dbReference type="Proteomes" id="UP001633002">
    <property type="component" value="Unassembled WGS sequence"/>
</dbReference>
<evidence type="ECO:0000256" key="1">
    <source>
        <dbReference type="SAM" id="MobiDB-lite"/>
    </source>
</evidence>